<evidence type="ECO:0000313" key="2">
    <source>
        <dbReference type="EMBL" id="CAD6933917.1"/>
    </source>
</evidence>
<evidence type="ECO:0000256" key="1">
    <source>
        <dbReference type="SAM" id="MobiDB-lite"/>
    </source>
</evidence>
<feature type="compositionally biased region" description="Polar residues" evidence="1">
    <location>
        <begin position="231"/>
        <end position="244"/>
    </location>
</feature>
<feature type="region of interest" description="Disordered" evidence="1">
    <location>
        <begin position="184"/>
        <end position="244"/>
    </location>
</feature>
<dbReference type="Proteomes" id="UP000077671">
    <property type="component" value="Unassembled WGS sequence"/>
</dbReference>
<dbReference type="AlphaFoldDB" id="A0A177U2S5"/>
<reference evidence="3" key="2">
    <citation type="journal article" date="2019" name="IMA Fungus">
        <title>Genome sequencing and comparison of five Tilletia species to identify candidate genes for the detection of regulated species infecting wheat.</title>
        <authorList>
            <person name="Nguyen H.D.T."/>
            <person name="Sultana T."/>
            <person name="Kesanakurti P."/>
            <person name="Hambleton S."/>
        </authorList>
    </citation>
    <scope>NUCLEOTIDE SEQUENCE</scope>
    <source>
        <strain evidence="3">DAOMC 238032</strain>
    </source>
</reference>
<evidence type="ECO:0000313" key="3">
    <source>
        <dbReference type="EMBL" id="KAE8235694.1"/>
    </source>
</evidence>
<protein>
    <submittedName>
        <fullName evidence="3">Uncharacterized protein</fullName>
    </submittedName>
</protein>
<dbReference type="EMBL" id="LWDD02004151">
    <property type="protein sequence ID" value="KAE8235694.1"/>
    <property type="molecule type" value="Genomic_DNA"/>
</dbReference>
<keyword evidence="5" id="KW-1185">Reference proteome</keyword>
<gene>
    <name evidence="3" type="ORF">A4X03_0g9685</name>
    <name evidence="2" type="ORF">JKIAZH3_G7770</name>
</gene>
<organism evidence="3 4">
    <name type="scientific">Tilletia caries</name>
    <name type="common">wheat bunt fungus</name>
    <dbReference type="NCBI Taxonomy" id="13290"/>
    <lineage>
        <taxon>Eukaryota</taxon>
        <taxon>Fungi</taxon>
        <taxon>Dikarya</taxon>
        <taxon>Basidiomycota</taxon>
        <taxon>Ustilaginomycotina</taxon>
        <taxon>Exobasidiomycetes</taxon>
        <taxon>Tilletiales</taxon>
        <taxon>Tilletiaceae</taxon>
        <taxon>Tilletia</taxon>
    </lineage>
</organism>
<evidence type="ECO:0000313" key="4">
    <source>
        <dbReference type="Proteomes" id="UP000077671"/>
    </source>
</evidence>
<reference evidence="2" key="3">
    <citation type="submission" date="2020-10" db="EMBL/GenBank/DDBJ databases">
        <authorList>
            <person name="Sedaghatjoo S."/>
        </authorList>
    </citation>
    <scope>NUCLEOTIDE SEQUENCE</scope>
    <source>
        <strain evidence="2">AZH3</strain>
    </source>
</reference>
<comment type="caution">
    <text evidence="3">The sequence shown here is derived from an EMBL/GenBank/DDBJ whole genome shotgun (WGS) entry which is preliminary data.</text>
</comment>
<name>A0A177U2S5_9BASI</name>
<evidence type="ECO:0000313" key="5">
    <source>
        <dbReference type="Proteomes" id="UP000836402"/>
    </source>
</evidence>
<feature type="compositionally biased region" description="Low complexity" evidence="1">
    <location>
        <begin position="184"/>
        <end position="200"/>
    </location>
</feature>
<sequence length="244" mass="26416">MDALLNCNFSGFVQFDSVTKEASKKHWTIEICFALGVSDDAITSATATLYSPSQPLTEHLYFIKASWIGTSPPHLTIHSFENPFPDGPPPLFNAPTPVLSGTAQIVHINERDKNMRARSIGYHRSDNIRKQSEFVIIRADPRWDRVPWPPLNAFATIIGPLHTQDPVSAKFSIILDDIAWISGNTSSGSNSSPTTGNTPNKRSFLGKRKFSSSPSSPSSSSSRAASTSTSNLGANGSGSAPQRE</sequence>
<dbReference type="EMBL" id="CAJHJG010003649">
    <property type="protein sequence ID" value="CAD6933917.1"/>
    <property type="molecule type" value="Genomic_DNA"/>
</dbReference>
<accession>A0A177U2S5</accession>
<reference evidence="3" key="1">
    <citation type="submission" date="2016-04" db="EMBL/GenBank/DDBJ databases">
        <authorList>
            <person name="Nguyen H.D."/>
            <person name="Kesanakurti P."/>
            <person name="Cullis J."/>
            <person name="Levesque C.A."/>
            <person name="Hambleton S."/>
        </authorList>
    </citation>
    <scope>NUCLEOTIDE SEQUENCE</scope>
    <source>
        <strain evidence="3">DAOMC 238032</strain>
    </source>
</reference>
<feature type="compositionally biased region" description="Low complexity" evidence="1">
    <location>
        <begin position="211"/>
        <end position="230"/>
    </location>
</feature>
<dbReference type="Proteomes" id="UP000836402">
    <property type="component" value="Unassembled WGS sequence"/>
</dbReference>
<proteinExistence type="predicted"/>